<protein>
    <submittedName>
        <fullName evidence="2">Uncharacterized protein</fullName>
    </submittedName>
</protein>
<keyword evidence="1" id="KW-0812">Transmembrane</keyword>
<keyword evidence="3" id="KW-1185">Reference proteome</keyword>
<accession>A0A1B0CE67</accession>
<dbReference type="AlphaFoldDB" id="A0A1B0CE67"/>
<dbReference type="VEuPathDB" id="VectorBase:LLOJ002637"/>
<dbReference type="EMBL" id="AJWK01008634">
    <property type="status" value="NOT_ANNOTATED_CDS"/>
    <property type="molecule type" value="Genomic_DNA"/>
</dbReference>
<sequence length="66" mass="7403">MKTDDSTMEGMEKYLAEYRNWSVWRTILIGQVCSALCTALAFFSHHFTTSLHLAIPTGQITCTTSS</sequence>
<proteinExistence type="predicted"/>
<reference evidence="2" key="1">
    <citation type="submission" date="2020-05" db="UniProtKB">
        <authorList>
            <consortium name="EnsemblMetazoa"/>
        </authorList>
    </citation>
    <scope>IDENTIFICATION</scope>
    <source>
        <strain evidence="2">Jacobina</strain>
    </source>
</reference>
<dbReference type="Proteomes" id="UP000092461">
    <property type="component" value="Unassembled WGS sequence"/>
</dbReference>
<evidence type="ECO:0000313" key="2">
    <source>
        <dbReference type="EnsemblMetazoa" id="LLOJ002637-PA"/>
    </source>
</evidence>
<evidence type="ECO:0000313" key="3">
    <source>
        <dbReference type="Proteomes" id="UP000092461"/>
    </source>
</evidence>
<evidence type="ECO:0000256" key="1">
    <source>
        <dbReference type="SAM" id="Phobius"/>
    </source>
</evidence>
<keyword evidence="1" id="KW-1133">Transmembrane helix</keyword>
<organism evidence="2 3">
    <name type="scientific">Lutzomyia longipalpis</name>
    <name type="common">Sand fly</name>
    <dbReference type="NCBI Taxonomy" id="7200"/>
    <lineage>
        <taxon>Eukaryota</taxon>
        <taxon>Metazoa</taxon>
        <taxon>Ecdysozoa</taxon>
        <taxon>Arthropoda</taxon>
        <taxon>Hexapoda</taxon>
        <taxon>Insecta</taxon>
        <taxon>Pterygota</taxon>
        <taxon>Neoptera</taxon>
        <taxon>Endopterygota</taxon>
        <taxon>Diptera</taxon>
        <taxon>Nematocera</taxon>
        <taxon>Psychodoidea</taxon>
        <taxon>Psychodidae</taxon>
        <taxon>Lutzomyia</taxon>
        <taxon>Lutzomyia</taxon>
    </lineage>
</organism>
<name>A0A1B0CE67_LUTLO</name>
<dbReference type="EnsemblMetazoa" id="LLOJ002637-RA">
    <property type="protein sequence ID" value="LLOJ002637-PA"/>
    <property type="gene ID" value="LLOJ002637"/>
</dbReference>
<feature type="transmembrane region" description="Helical" evidence="1">
    <location>
        <begin position="21"/>
        <end position="43"/>
    </location>
</feature>
<keyword evidence="1" id="KW-0472">Membrane</keyword>